<evidence type="ECO:0000256" key="4">
    <source>
        <dbReference type="ARBA" id="ARBA00022692"/>
    </source>
</evidence>
<dbReference type="Proteomes" id="UP000291213">
    <property type="component" value="Unassembled WGS sequence"/>
</dbReference>
<keyword evidence="3" id="KW-0808">Transferase</keyword>
<protein>
    <recommendedName>
        <fullName evidence="8">Glycosyltransferase 2-like domain-containing protein</fullName>
    </recommendedName>
</protein>
<proteinExistence type="predicted"/>
<evidence type="ECO:0000256" key="7">
    <source>
        <dbReference type="ARBA" id="ARBA00023136"/>
    </source>
</evidence>
<dbReference type="SUPFAM" id="SSF53448">
    <property type="entry name" value="Nucleotide-diphospho-sugar transferases"/>
    <property type="match status" value="1"/>
</dbReference>
<evidence type="ECO:0000256" key="2">
    <source>
        <dbReference type="ARBA" id="ARBA00022676"/>
    </source>
</evidence>
<dbReference type="Pfam" id="PF00535">
    <property type="entry name" value="Glycos_transf_2"/>
    <property type="match status" value="1"/>
</dbReference>
<keyword evidence="1" id="KW-1003">Cell membrane</keyword>
<reference evidence="9 10" key="1">
    <citation type="submission" date="2017-02" db="EMBL/GenBank/DDBJ databases">
        <title>isolation and characterization of a novel temperate virus Aeropyrum globular virus 1 infecting hyperthermophilic archaeon Aeropyrum.</title>
        <authorList>
            <person name="Yumiya M."/>
            <person name="Yoshida T."/>
            <person name="Sako Y."/>
        </authorList>
    </citation>
    <scope>NUCLEOTIDE SEQUENCE [LARGE SCALE GENOMIC DNA]</scope>
    <source>
        <strain evidence="9 10">YK1-12-2013</strain>
    </source>
</reference>
<organism evidence="9 10">
    <name type="scientific">Aeropyrum pernix</name>
    <dbReference type="NCBI Taxonomy" id="56636"/>
    <lineage>
        <taxon>Archaea</taxon>
        <taxon>Thermoproteota</taxon>
        <taxon>Thermoprotei</taxon>
        <taxon>Desulfurococcales</taxon>
        <taxon>Desulfurococcaceae</taxon>
        <taxon>Aeropyrum</taxon>
    </lineage>
</organism>
<dbReference type="RefSeq" id="WP_131160668.1">
    <property type="nucleotide sequence ID" value="NZ_BDMD01000090.1"/>
</dbReference>
<accession>A0A401HBC1</accession>
<keyword evidence="7" id="KW-0472">Membrane</keyword>
<dbReference type="PANTHER" id="PTHR48090">
    <property type="entry name" value="UNDECAPRENYL-PHOSPHATE 4-DEOXY-4-FORMAMIDO-L-ARABINOSE TRANSFERASE-RELATED"/>
    <property type="match status" value="1"/>
</dbReference>
<dbReference type="GO" id="GO:0099621">
    <property type="term" value="F:undecaprenyl-phosphate 4-deoxy-4-formamido-L-arabinose transferase activity"/>
    <property type="evidence" value="ECO:0007669"/>
    <property type="project" value="TreeGrafter"/>
</dbReference>
<sequence>MSRKASIKAGIPAYNEEKYIAKVVLKARRHVDEVIVVNDGPTDMTCEIAKALGATVINRPRNMGYGAALRTLFLEARKRDPDALVVLDADDQHDP</sequence>
<feature type="domain" description="Glycosyltransferase 2-like" evidence="8">
    <location>
        <begin position="11"/>
        <end position="95"/>
    </location>
</feature>
<comment type="caution">
    <text evidence="9">The sequence shown here is derived from an EMBL/GenBank/DDBJ whole genome shotgun (WGS) entry which is preliminary data.</text>
</comment>
<dbReference type="EMBL" id="BDMD01000090">
    <property type="protein sequence ID" value="GBF09731.1"/>
    <property type="molecule type" value="Genomic_DNA"/>
</dbReference>
<keyword evidence="5" id="KW-0448">Lipopolysaccharide biosynthesis</keyword>
<gene>
    <name evidence="9" type="ORF">apy_14560</name>
</gene>
<keyword evidence="6" id="KW-1133">Transmembrane helix</keyword>
<evidence type="ECO:0000313" key="10">
    <source>
        <dbReference type="Proteomes" id="UP000291213"/>
    </source>
</evidence>
<evidence type="ECO:0000256" key="6">
    <source>
        <dbReference type="ARBA" id="ARBA00022989"/>
    </source>
</evidence>
<keyword evidence="2" id="KW-0328">Glycosyltransferase</keyword>
<dbReference type="InterPro" id="IPR029044">
    <property type="entry name" value="Nucleotide-diphossugar_trans"/>
</dbReference>
<dbReference type="CDD" id="cd04179">
    <property type="entry name" value="DPM_DPG-synthase_like"/>
    <property type="match status" value="1"/>
</dbReference>
<evidence type="ECO:0000256" key="3">
    <source>
        <dbReference type="ARBA" id="ARBA00022679"/>
    </source>
</evidence>
<evidence type="ECO:0000256" key="5">
    <source>
        <dbReference type="ARBA" id="ARBA00022985"/>
    </source>
</evidence>
<evidence type="ECO:0000259" key="8">
    <source>
        <dbReference type="Pfam" id="PF00535"/>
    </source>
</evidence>
<dbReference type="PANTHER" id="PTHR48090:SF3">
    <property type="entry name" value="UNDECAPRENYL-PHOSPHATE 4-DEOXY-4-FORMAMIDO-L-ARABINOSE TRANSFERASE"/>
    <property type="match status" value="1"/>
</dbReference>
<keyword evidence="4" id="KW-0812">Transmembrane</keyword>
<dbReference type="AlphaFoldDB" id="A0A401HBC1"/>
<name>A0A401HBC1_AERPX</name>
<dbReference type="InterPro" id="IPR050256">
    <property type="entry name" value="Glycosyltransferase_2"/>
</dbReference>
<dbReference type="InterPro" id="IPR001173">
    <property type="entry name" value="Glyco_trans_2-like"/>
</dbReference>
<dbReference type="OrthoDB" id="351177at2157"/>
<evidence type="ECO:0000256" key="1">
    <source>
        <dbReference type="ARBA" id="ARBA00022475"/>
    </source>
</evidence>
<evidence type="ECO:0000313" key="9">
    <source>
        <dbReference type="EMBL" id="GBF09731.1"/>
    </source>
</evidence>
<dbReference type="Gene3D" id="3.90.550.10">
    <property type="entry name" value="Spore Coat Polysaccharide Biosynthesis Protein SpsA, Chain A"/>
    <property type="match status" value="1"/>
</dbReference>
<dbReference type="GO" id="GO:0005886">
    <property type="term" value="C:plasma membrane"/>
    <property type="evidence" value="ECO:0007669"/>
    <property type="project" value="TreeGrafter"/>
</dbReference>